<dbReference type="Pfam" id="PF05182">
    <property type="entry name" value="Fip1"/>
    <property type="match status" value="1"/>
</dbReference>
<gene>
    <name evidence="7" type="primary">FIP1L1</name>
    <name evidence="7" type="ORF">BGW38_009062</name>
</gene>
<feature type="compositionally biased region" description="Basic and acidic residues" evidence="5">
    <location>
        <begin position="51"/>
        <end position="62"/>
    </location>
</feature>
<comment type="similarity">
    <text evidence="2">Belongs to the FIP1 family.</text>
</comment>
<evidence type="ECO:0000256" key="3">
    <source>
        <dbReference type="ARBA" id="ARBA00022664"/>
    </source>
</evidence>
<dbReference type="PANTHER" id="PTHR13484">
    <property type="entry name" value="FIP1-LIKE 1 PROTEIN"/>
    <property type="match status" value="1"/>
</dbReference>
<feature type="compositionally biased region" description="Acidic residues" evidence="5">
    <location>
        <begin position="87"/>
        <end position="113"/>
    </location>
</feature>
<dbReference type="GO" id="GO:0006397">
    <property type="term" value="P:mRNA processing"/>
    <property type="evidence" value="ECO:0007669"/>
    <property type="project" value="UniProtKB-KW"/>
</dbReference>
<keyword evidence="8" id="KW-1185">Reference proteome</keyword>
<dbReference type="InterPro" id="IPR051187">
    <property type="entry name" value="Pre-mRNA_3'-end_processing_reg"/>
</dbReference>
<dbReference type="OrthoDB" id="1917198at2759"/>
<evidence type="ECO:0000256" key="5">
    <source>
        <dbReference type="SAM" id="MobiDB-lite"/>
    </source>
</evidence>
<evidence type="ECO:0000259" key="6">
    <source>
        <dbReference type="Pfam" id="PF05182"/>
    </source>
</evidence>
<dbReference type="GO" id="GO:0005847">
    <property type="term" value="C:mRNA cleavage and polyadenylation specificity factor complex"/>
    <property type="evidence" value="ECO:0007669"/>
    <property type="project" value="TreeGrafter"/>
</dbReference>
<comment type="caution">
    <text evidence="7">The sequence shown here is derived from an EMBL/GenBank/DDBJ whole genome shotgun (WGS) entry which is preliminary data.</text>
</comment>
<evidence type="ECO:0000313" key="7">
    <source>
        <dbReference type="EMBL" id="KAF9586165.1"/>
    </source>
</evidence>
<feature type="region of interest" description="Disordered" evidence="5">
    <location>
        <begin position="1"/>
        <end position="113"/>
    </location>
</feature>
<accession>A0A9P6KIU3</accession>
<dbReference type="EMBL" id="JAABOA010000065">
    <property type="protein sequence ID" value="KAF9586165.1"/>
    <property type="molecule type" value="Genomic_DNA"/>
</dbReference>
<feature type="domain" description="Pre-mRNA polyadenylation factor Fip1" evidence="6">
    <location>
        <begin position="180"/>
        <end position="222"/>
    </location>
</feature>
<keyword evidence="4" id="KW-0539">Nucleus</keyword>
<dbReference type="AlphaFoldDB" id="A0A9P6KIU3"/>
<sequence>MSSHIPDDMDDDEFLYGSPRAAANAPENATNAVDSEAFDLYGTGESGSSAADDKSTAKKIDSGKGNSTSGASGAGEDSVSGAKDGEKDEEDGDEDEDEDEDEEEEDSESDIEIVMDAEERYEPSNTSKQTIVNIKPANASKSGATTVTNANGTVDVIPATKPGGVDINAVGTVDGVEIFDVDLDGAEDKPWRKPGADLTDYFNYGFNETIWRAYCQKQKMLREHPLGKV</sequence>
<dbReference type="PANTHER" id="PTHR13484:SF0">
    <property type="entry name" value="PRE-MRNA 3'-END-PROCESSING FACTOR FIP1"/>
    <property type="match status" value="1"/>
</dbReference>
<reference evidence="7" key="1">
    <citation type="journal article" date="2020" name="Fungal Divers.">
        <title>Resolving the Mortierellaceae phylogeny through synthesis of multi-gene phylogenetics and phylogenomics.</title>
        <authorList>
            <person name="Vandepol N."/>
            <person name="Liber J."/>
            <person name="Desiro A."/>
            <person name="Na H."/>
            <person name="Kennedy M."/>
            <person name="Barry K."/>
            <person name="Grigoriev I.V."/>
            <person name="Miller A.N."/>
            <person name="O'Donnell K."/>
            <person name="Stajich J.E."/>
            <person name="Bonito G."/>
        </authorList>
    </citation>
    <scope>NUCLEOTIDE SEQUENCE</scope>
    <source>
        <strain evidence="7">KOD1015</strain>
    </source>
</reference>
<evidence type="ECO:0000313" key="8">
    <source>
        <dbReference type="Proteomes" id="UP000780801"/>
    </source>
</evidence>
<proteinExistence type="inferred from homology"/>
<comment type="subcellular location">
    <subcellularLocation>
        <location evidence="1">Nucleus</location>
    </subcellularLocation>
</comment>
<evidence type="ECO:0000256" key="1">
    <source>
        <dbReference type="ARBA" id="ARBA00004123"/>
    </source>
</evidence>
<dbReference type="Proteomes" id="UP000780801">
    <property type="component" value="Unassembled WGS sequence"/>
</dbReference>
<organism evidence="7 8">
    <name type="scientific">Lunasporangiospora selenospora</name>
    <dbReference type="NCBI Taxonomy" id="979761"/>
    <lineage>
        <taxon>Eukaryota</taxon>
        <taxon>Fungi</taxon>
        <taxon>Fungi incertae sedis</taxon>
        <taxon>Mucoromycota</taxon>
        <taxon>Mortierellomycotina</taxon>
        <taxon>Mortierellomycetes</taxon>
        <taxon>Mortierellales</taxon>
        <taxon>Mortierellaceae</taxon>
        <taxon>Lunasporangiospora</taxon>
    </lineage>
</organism>
<evidence type="ECO:0000256" key="4">
    <source>
        <dbReference type="ARBA" id="ARBA00023242"/>
    </source>
</evidence>
<evidence type="ECO:0000256" key="2">
    <source>
        <dbReference type="ARBA" id="ARBA00007459"/>
    </source>
</evidence>
<name>A0A9P6KIU3_9FUNG</name>
<dbReference type="InterPro" id="IPR007854">
    <property type="entry name" value="Fip1_dom"/>
</dbReference>
<feature type="compositionally biased region" description="Low complexity" evidence="5">
    <location>
        <begin position="21"/>
        <end position="32"/>
    </location>
</feature>
<keyword evidence="3" id="KW-0507">mRNA processing</keyword>
<protein>
    <submittedName>
        <fullName evidence="7">Pre-mRNA 3-end-processing factor fip1l1</fullName>
    </submittedName>
</protein>